<keyword evidence="1" id="KW-0175">Coiled coil</keyword>
<evidence type="ECO:0008006" key="5">
    <source>
        <dbReference type="Google" id="ProtNLM"/>
    </source>
</evidence>
<sequence length="396" mass="44272">MTASRSRPATPAAPGHGTAAEAVSRLKVAPAAAQRLNPAQQKFNRLLARVHKLEQQLQALQQGADALRAPHLQRMDALQRRVAQAQRAMAHLLHERLQADGLAAPQQRSIRQLLRGLVPAAPAPQDEAEARQWRVLQDAYLPPPPSRDELQAGLQDLLAQFEELTGERPQVPGLDRMESPEQLLQALLEQQERQREAAAERRAERRAKRKPTARQQQEQARAQDARGALRAIYRQLASALHPDRESDPAERERKQALMSQANAANERGDLLALLRLQLAVEQVDEGSIARLGEERLASLSLLLQRQVGVLDKELAELQARLSHEFGLPVSAYDMKLLPHDLSDQQEALEQVAQCMEGDLQRVREGGDGELRRWLREQARLAKEHARARASGPFGWD</sequence>
<evidence type="ECO:0000256" key="1">
    <source>
        <dbReference type="SAM" id="Coils"/>
    </source>
</evidence>
<feature type="region of interest" description="Disordered" evidence="2">
    <location>
        <begin position="238"/>
        <end position="258"/>
    </location>
</feature>
<feature type="compositionally biased region" description="Low complexity" evidence="2">
    <location>
        <begin position="213"/>
        <end position="224"/>
    </location>
</feature>
<evidence type="ECO:0000313" key="4">
    <source>
        <dbReference type="Proteomes" id="UP000237925"/>
    </source>
</evidence>
<dbReference type="KEGG" id="mela:C6568_09700"/>
<feature type="region of interest" description="Disordered" evidence="2">
    <location>
        <begin position="1"/>
        <end position="20"/>
    </location>
</feature>
<evidence type="ECO:0000313" key="3">
    <source>
        <dbReference type="EMBL" id="AVO49510.1"/>
    </source>
</evidence>
<dbReference type="OrthoDB" id="114754at2"/>
<keyword evidence="4" id="KW-1185">Reference proteome</keyword>
<evidence type="ECO:0000256" key="2">
    <source>
        <dbReference type="SAM" id="MobiDB-lite"/>
    </source>
</evidence>
<protein>
    <recommendedName>
        <fullName evidence="5">Molecular chaperone DnaJ</fullName>
    </recommendedName>
</protein>
<feature type="coiled-coil region" evidence="1">
    <location>
        <begin position="36"/>
        <end position="95"/>
    </location>
</feature>
<dbReference type="AlphaFoldDB" id="A0A2R3QCL3"/>
<organism evidence="3 4">
    <name type="scientific">Melaminivora suipulveris</name>
    <dbReference type="NCBI Taxonomy" id="2109913"/>
    <lineage>
        <taxon>Bacteria</taxon>
        <taxon>Pseudomonadati</taxon>
        <taxon>Pseudomonadota</taxon>
        <taxon>Betaproteobacteria</taxon>
        <taxon>Burkholderiales</taxon>
        <taxon>Comamonadaceae</taxon>
        <taxon>Melaminivora</taxon>
    </lineage>
</organism>
<dbReference type="RefSeq" id="WP_106683942.1">
    <property type="nucleotide sequence ID" value="NZ_CP027667.1"/>
</dbReference>
<feature type="compositionally biased region" description="Basic and acidic residues" evidence="2">
    <location>
        <begin position="191"/>
        <end position="203"/>
    </location>
</feature>
<name>A0A2R3QCL3_9BURK</name>
<dbReference type="EMBL" id="CP027667">
    <property type="protein sequence ID" value="AVO49510.1"/>
    <property type="molecule type" value="Genomic_DNA"/>
</dbReference>
<proteinExistence type="predicted"/>
<feature type="region of interest" description="Disordered" evidence="2">
    <location>
        <begin position="191"/>
        <end position="224"/>
    </location>
</feature>
<gene>
    <name evidence="3" type="ORF">C6568_09700</name>
</gene>
<feature type="compositionally biased region" description="Basic and acidic residues" evidence="2">
    <location>
        <begin position="241"/>
        <end position="255"/>
    </location>
</feature>
<reference evidence="3 4" key="1">
    <citation type="submission" date="2018-03" db="EMBL/GenBank/DDBJ databases">
        <title>Genome sequencing of Melaminivora sp.</title>
        <authorList>
            <person name="Kim S.-J."/>
            <person name="Heo J."/>
            <person name="Ahn J.-H."/>
            <person name="Kwon S.-W."/>
        </authorList>
    </citation>
    <scope>NUCLEOTIDE SEQUENCE [LARGE SCALE GENOMIC DNA]</scope>
    <source>
        <strain evidence="3 4">SC2-9</strain>
    </source>
</reference>
<dbReference type="Proteomes" id="UP000237925">
    <property type="component" value="Chromosome"/>
</dbReference>
<accession>A0A2R3QCL3</accession>